<keyword evidence="5" id="KW-0472">Membrane</keyword>
<name>A0A060SXX2_BLAAD</name>
<comment type="similarity">
    <text evidence="2 7">Belongs to the peroxisomal membrane protein PXMP2/4 family.</text>
</comment>
<evidence type="ECO:0000256" key="7">
    <source>
        <dbReference type="RuleBase" id="RU363053"/>
    </source>
</evidence>
<sequence length="201" mass="22147">MSSFLRWYSAKLASNPLTVNVISTAALFGTGDAIAQALDKQDKPYDVARTSRACVYGGVIFAPIATQWYPLINRLVHPNPAIQSLKRVAADQLGFAPFVGIPLYFSCLGAMEGKSSSDIKESLQSKYKDTLFTNWLVWPAVQMANFWVVPVQHRLLVVNIVSVAWNAFLSAKNAQVVHAVEAFEHAEETLEAKVEGVFKKS</sequence>
<dbReference type="PANTHER" id="PTHR11266">
    <property type="entry name" value="PEROXISOMAL MEMBRANE PROTEIN 2, PXMP2 MPV17"/>
    <property type="match status" value="1"/>
</dbReference>
<evidence type="ECO:0000256" key="1">
    <source>
        <dbReference type="ARBA" id="ARBA00004141"/>
    </source>
</evidence>
<dbReference type="PhylomeDB" id="A0A060SXX2"/>
<evidence type="ECO:0000313" key="8">
    <source>
        <dbReference type="EMBL" id="CDP33374.1"/>
    </source>
</evidence>
<organism evidence="8">
    <name type="scientific">Blastobotrys adeninivorans</name>
    <name type="common">Yeast</name>
    <name type="synonym">Arxula adeninivorans</name>
    <dbReference type="NCBI Taxonomy" id="409370"/>
    <lineage>
        <taxon>Eukaryota</taxon>
        <taxon>Fungi</taxon>
        <taxon>Dikarya</taxon>
        <taxon>Ascomycota</taxon>
        <taxon>Saccharomycotina</taxon>
        <taxon>Dipodascomycetes</taxon>
        <taxon>Dipodascales</taxon>
        <taxon>Trichomonascaceae</taxon>
        <taxon>Blastobotrys</taxon>
    </lineage>
</organism>
<keyword evidence="4" id="KW-1133">Transmembrane helix</keyword>
<evidence type="ECO:0000256" key="5">
    <source>
        <dbReference type="ARBA" id="ARBA00023136"/>
    </source>
</evidence>
<proteinExistence type="inferred from homology"/>
<accession>A0A060SXX2</accession>
<protein>
    <recommendedName>
        <fullName evidence="6">Protein SYM1</fullName>
    </recommendedName>
</protein>
<evidence type="ECO:0000256" key="6">
    <source>
        <dbReference type="ARBA" id="ARBA00039302"/>
    </source>
</evidence>
<dbReference type="GO" id="GO:0005739">
    <property type="term" value="C:mitochondrion"/>
    <property type="evidence" value="ECO:0007669"/>
    <property type="project" value="TreeGrafter"/>
</dbReference>
<evidence type="ECO:0000256" key="4">
    <source>
        <dbReference type="ARBA" id="ARBA00022989"/>
    </source>
</evidence>
<dbReference type="PANTHER" id="PTHR11266:SF17">
    <property type="entry name" value="PROTEIN MPV17"/>
    <property type="match status" value="1"/>
</dbReference>
<comment type="subcellular location">
    <subcellularLocation>
        <location evidence="1">Membrane</location>
        <topology evidence="1">Multi-pass membrane protein</topology>
    </subcellularLocation>
</comment>
<dbReference type="AlphaFoldDB" id="A0A060SXX2"/>
<dbReference type="GO" id="GO:0016020">
    <property type="term" value="C:membrane"/>
    <property type="evidence" value="ECO:0007669"/>
    <property type="project" value="UniProtKB-SubCell"/>
</dbReference>
<evidence type="ECO:0000256" key="3">
    <source>
        <dbReference type="ARBA" id="ARBA00022692"/>
    </source>
</evidence>
<dbReference type="EMBL" id="HG937691">
    <property type="protein sequence ID" value="CDP33374.1"/>
    <property type="molecule type" value="Genomic_DNA"/>
</dbReference>
<dbReference type="Pfam" id="PF04117">
    <property type="entry name" value="Mpv17_PMP22"/>
    <property type="match status" value="1"/>
</dbReference>
<reference evidence="8" key="1">
    <citation type="submission" date="2014-02" db="EMBL/GenBank/DDBJ databases">
        <authorList>
            <person name="Genoscope - CEA"/>
        </authorList>
    </citation>
    <scope>NUCLEOTIDE SEQUENCE</scope>
    <source>
        <strain evidence="8">LS3</strain>
    </source>
</reference>
<keyword evidence="3" id="KW-0812">Transmembrane</keyword>
<reference evidence="8" key="2">
    <citation type="submission" date="2014-06" db="EMBL/GenBank/DDBJ databases">
        <title>The complete genome of Blastobotrys (Arxula) adeninivorans LS3 - a yeast of biotechnological interest.</title>
        <authorList>
            <person name="Kunze G."/>
            <person name="Gaillardin C."/>
            <person name="Czernicka M."/>
            <person name="Durrens P."/>
            <person name="Martin T."/>
            <person name="Boer E."/>
            <person name="Gabaldon T."/>
            <person name="Cruz J."/>
            <person name="Talla E."/>
            <person name="Marck C."/>
            <person name="Goffeau A."/>
            <person name="Barbe V."/>
            <person name="Baret P."/>
            <person name="Baronian K."/>
            <person name="Beier S."/>
            <person name="Bleykasten C."/>
            <person name="Bode R."/>
            <person name="Casaregola S."/>
            <person name="Despons L."/>
            <person name="Fairhead C."/>
            <person name="Giersberg M."/>
            <person name="Gierski P."/>
            <person name="Hahnel U."/>
            <person name="Hartmann A."/>
            <person name="Jankowska D."/>
            <person name="Jubin C."/>
            <person name="Jung P."/>
            <person name="Lafontaine I."/>
            <person name="Leh-Louis V."/>
            <person name="Lemaire M."/>
            <person name="Marcet-Houben M."/>
            <person name="Mascher M."/>
            <person name="Morel G."/>
            <person name="Richard G.-F."/>
            <person name="Riechen J."/>
            <person name="Sacerdot C."/>
            <person name="Sarkar A."/>
            <person name="Savel G."/>
            <person name="Schacherer J."/>
            <person name="Sherman D."/>
            <person name="Straub M.-L."/>
            <person name="Stein N."/>
            <person name="Thierry A."/>
            <person name="Trautwein-Schult A."/>
            <person name="Westhof E."/>
            <person name="Worch S."/>
            <person name="Dujon B."/>
            <person name="Souciet J.-L."/>
            <person name="Wincker P."/>
            <person name="Scholz U."/>
            <person name="Neuveglise N."/>
        </authorList>
    </citation>
    <scope>NUCLEOTIDE SEQUENCE</scope>
    <source>
        <strain evidence="8">LS3</strain>
    </source>
</reference>
<dbReference type="InterPro" id="IPR007248">
    <property type="entry name" value="Mpv17_PMP22"/>
</dbReference>
<evidence type="ECO:0000256" key="2">
    <source>
        <dbReference type="ARBA" id="ARBA00006824"/>
    </source>
</evidence>
<gene>
    <name evidence="8" type="ORF">GNLVRS02_ARAD1A07986g</name>
</gene>